<dbReference type="RefSeq" id="WP_345330052.1">
    <property type="nucleotide sequence ID" value="NZ_BAABJI010000001.1"/>
</dbReference>
<comment type="caution">
    <text evidence="1">The sequence shown here is derived from an EMBL/GenBank/DDBJ whole genome shotgun (WGS) entry which is preliminary data.</text>
</comment>
<sequence>MTEQTKACQECGQPLGAGRSDRKFCNDICRTAFNNKRRNEQTVDVPVDHEKLELQKETDADMAAIEKVYGILISNRIKLFNMYHLYERRIPLEEFHRFGVNLKFYTSEHRDDYFEVVCKMCFDYGYHIKENWVYLTRNPNEIYLV</sequence>
<evidence type="ECO:0000313" key="1">
    <source>
        <dbReference type="EMBL" id="GAA4910502.1"/>
    </source>
</evidence>
<dbReference type="Proteomes" id="UP001501436">
    <property type="component" value="Unassembled WGS sequence"/>
</dbReference>
<dbReference type="EMBL" id="BAABJI010000001">
    <property type="protein sequence ID" value="GAA4910502.1"/>
    <property type="molecule type" value="Genomic_DNA"/>
</dbReference>
<evidence type="ECO:0008006" key="3">
    <source>
        <dbReference type="Google" id="ProtNLM"/>
    </source>
</evidence>
<keyword evidence="2" id="KW-1185">Reference proteome</keyword>
<protein>
    <recommendedName>
        <fullName evidence="3">DUF2116 family Zn-ribbon domain-containing protein</fullName>
    </recommendedName>
</protein>
<gene>
    <name evidence="1" type="ORF">GCM10023313_12060</name>
</gene>
<accession>A0ABP9FPB0</accession>
<evidence type="ECO:0000313" key="2">
    <source>
        <dbReference type="Proteomes" id="UP001501436"/>
    </source>
</evidence>
<proteinExistence type="predicted"/>
<name>A0ABP9FPB0_9SPHI</name>
<reference evidence="2" key="1">
    <citation type="journal article" date="2019" name="Int. J. Syst. Evol. Microbiol.">
        <title>The Global Catalogue of Microorganisms (GCM) 10K type strain sequencing project: providing services to taxonomists for standard genome sequencing and annotation.</title>
        <authorList>
            <consortium name="The Broad Institute Genomics Platform"/>
            <consortium name="The Broad Institute Genome Sequencing Center for Infectious Disease"/>
            <person name="Wu L."/>
            <person name="Ma J."/>
        </authorList>
    </citation>
    <scope>NUCLEOTIDE SEQUENCE [LARGE SCALE GENOMIC DNA]</scope>
    <source>
        <strain evidence="2">JCM 18283</strain>
    </source>
</reference>
<organism evidence="1 2">
    <name type="scientific">Mucilaginibacter defluvii</name>
    <dbReference type="NCBI Taxonomy" id="1196019"/>
    <lineage>
        <taxon>Bacteria</taxon>
        <taxon>Pseudomonadati</taxon>
        <taxon>Bacteroidota</taxon>
        <taxon>Sphingobacteriia</taxon>
        <taxon>Sphingobacteriales</taxon>
        <taxon>Sphingobacteriaceae</taxon>
        <taxon>Mucilaginibacter</taxon>
    </lineage>
</organism>